<gene>
    <name evidence="2" type="ORF">WA026_019138</name>
</gene>
<comment type="caution">
    <text evidence="2">The sequence shown here is derived from an EMBL/GenBank/DDBJ whole genome shotgun (WGS) entry which is preliminary data.</text>
</comment>
<proteinExistence type="predicted"/>
<name>A0AAW1V3W5_9CUCU</name>
<reference evidence="2 3" key="1">
    <citation type="submission" date="2023-03" db="EMBL/GenBank/DDBJ databases">
        <title>Genome insight into feeding habits of ladybird beetles.</title>
        <authorList>
            <person name="Li H.-S."/>
            <person name="Huang Y.-H."/>
            <person name="Pang H."/>
        </authorList>
    </citation>
    <scope>NUCLEOTIDE SEQUENCE [LARGE SCALE GENOMIC DNA]</scope>
    <source>
        <strain evidence="2">SYSU_2023b</strain>
        <tissue evidence="2">Whole body</tissue>
    </source>
</reference>
<dbReference type="AlphaFoldDB" id="A0AAW1V3W5"/>
<accession>A0AAW1V3W5</accession>
<keyword evidence="1" id="KW-0175">Coiled coil</keyword>
<keyword evidence="3" id="KW-1185">Reference proteome</keyword>
<evidence type="ECO:0000313" key="3">
    <source>
        <dbReference type="Proteomes" id="UP001431783"/>
    </source>
</evidence>
<evidence type="ECO:0000256" key="1">
    <source>
        <dbReference type="SAM" id="Coils"/>
    </source>
</evidence>
<dbReference type="EMBL" id="JARQZJ010000103">
    <property type="protein sequence ID" value="KAK9886880.1"/>
    <property type="molecule type" value="Genomic_DNA"/>
</dbReference>
<sequence>MDLYQNLLEIKKQLAEFGRIVEIEEIKLVSMDEPKPKCDNPCGDTLNEEIVQNMKSSIENIPKALMGVCQNLVGKREAIVKLLETVSQANIEPTELAEKIETLKDEGKDLKKNLDELIIESEKRITELVKNWYILLDSKNQEGDKIRLEEFEEQMKQKNAMLQESKQVISDLHRKLEDKRNLHEKTISEFEITVKEYTETIKKLNQELDNEKRSSVEIKTRNAGNGQTIKNLRQKLNESEAKLKEMENKNSDLSKKMKITTDHQRQKEITWNKEKEDMQKNIRDQEKLLSRLTEEKNSFQTRMEVNQTKNKTEEVTMRRELEKLKYDLEIVTEELEKSNREKMEAIEKIRIWQTSLKG</sequence>
<organism evidence="2 3">
    <name type="scientific">Henosepilachna vigintioctopunctata</name>
    <dbReference type="NCBI Taxonomy" id="420089"/>
    <lineage>
        <taxon>Eukaryota</taxon>
        <taxon>Metazoa</taxon>
        <taxon>Ecdysozoa</taxon>
        <taxon>Arthropoda</taxon>
        <taxon>Hexapoda</taxon>
        <taxon>Insecta</taxon>
        <taxon>Pterygota</taxon>
        <taxon>Neoptera</taxon>
        <taxon>Endopterygota</taxon>
        <taxon>Coleoptera</taxon>
        <taxon>Polyphaga</taxon>
        <taxon>Cucujiformia</taxon>
        <taxon>Coccinelloidea</taxon>
        <taxon>Coccinellidae</taxon>
        <taxon>Epilachninae</taxon>
        <taxon>Epilachnini</taxon>
        <taxon>Henosepilachna</taxon>
    </lineage>
</organism>
<dbReference type="Proteomes" id="UP001431783">
    <property type="component" value="Unassembled WGS sequence"/>
</dbReference>
<feature type="coiled-coil region" evidence="1">
    <location>
        <begin position="100"/>
        <end position="348"/>
    </location>
</feature>
<protein>
    <submittedName>
        <fullName evidence="2">Uncharacterized protein</fullName>
    </submittedName>
</protein>
<evidence type="ECO:0000313" key="2">
    <source>
        <dbReference type="EMBL" id="KAK9886880.1"/>
    </source>
</evidence>